<evidence type="ECO:0000256" key="2">
    <source>
        <dbReference type="SAM" id="MobiDB-lite"/>
    </source>
</evidence>
<dbReference type="InterPro" id="IPR045099">
    <property type="entry name" value="PITH1-like"/>
</dbReference>
<name>F8NXE0_SERL9</name>
<dbReference type="InterPro" id="IPR010400">
    <property type="entry name" value="PITH_dom"/>
</dbReference>
<protein>
    <recommendedName>
        <fullName evidence="3">PITH domain-containing protein</fullName>
    </recommendedName>
</protein>
<dbReference type="OrthoDB" id="2635at2759"/>
<dbReference type="KEGG" id="sla:SERLADRAFT_468183"/>
<feature type="region of interest" description="Disordered" evidence="2">
    <location>
        <begin position="1"/>
        <end position="31"/>
    </location>
</feature>
<dbReference type="GO" id="GO:0005737">
    <property type="term" value="C:cytoplasm"/>
    <property type="evidence" value="ECO:0007669"/>
    <property type="project" value="UniProtKB-ARBA"/>
</dbReference>
<feature type="compositionally biased region" description="Basic and acidic residues" evidence="2">
    <location>
        <begin position="7"/>
        <end position="20"/>
    </location>
</feature>
<dbReference type="AlphaFoldDB" id="F8NXE0"/>
<feature type="domain" description="PITH" evidence="3">
    <location>
        <begin position="19"/>
        <end position="189"/>
    </location>
</feature>
<reference evidence="4" key="1">
    <citation type="submission" date="2011-04" db="EMBL/GenBank/DDBJ databases">
        <title>Evolution of plant cell wall degrading machinery underlies the functional diversity of forest fungi.</title>
        <authorList>
            <consortium name="US DOE Joint Genome Institute (JGI-PGF)"/>
            <person name="Eastwood D.C."/>
            <person name="Floudas D."/>
            <person name="Binder M."/>
            <person name="Majcherczyk A."/>
            <person name="Schneider P."/>
            <person name="Aerts A."/>
            <person name="Asiegbu F.O."/>
            <person name="Baker S.E."/>
            <person name="Barry K."/>
            <person name="Bendiksby M."/>
            <person name="Blumentritt M."/>
            <person name="Coutinho P.M."/>
            <person name="Cullen D."/>
            <person name="Cullen D."/>
            <person name="Gathman A."/>
            <person name="Goodell B."/>
            <person name="Henrissat B."/>
            <person name="Ihrmark K."/>
            <person name="Kauserud H."/>
            <person name="Kohler A."/>
            <person name="LaButti K."/>
            <person name="Lapidus A."/>
            <person name="Lavin J.L."/>
            <person name="Lee Y.-H."/>
            <person name="Lindquist E."/>
            <person name="Lilly W."/>
            <person name="Lucas S."/>
            <person name="Morin E."/>
            <person name="Murat C."/>
            <person name="Oguiza J.A."/>
            <person name="Park J."/>
            <person name="Pisabarro A.G."/>
            <person name="Riley R."/>
            <person name="Rosling A."/>
            <person name="Salamov A."/>
            <person name="Schmidt O."/>
            <person name="Schmutz J."/>
            <person name="Skrede I."/>
            <person name="Stenlid J."/>
            <person name="Wiebenga A."/>
            <person name="Xie X."/>
            <person name="Kues U."/>
            <person name="Hibbett D.S."/>
            <person name="Hoffmeister D."/>
            <person name="Hogberg N."/>
            <person name="Martin F."/>
            <person name="Grigoriev I.V."/>
            <person name="Watkinson S.C."/>
        </authorList>
    </citation>
    <scope>NUCLEOTIDE SEQUENCE</scope>
    <source>
        <strain evidence="4">S7.9</strain>
    </source>
</reference>
<accession>F8NXE0</accession>
<dbReference type="RefSeq" id="XP_007318631.1">
    <property type="nucleotide sequence ID" value="XM_007318569.1"/>
</dbReference>
<evidence type="ECO:0000313" key="4">
    <source>
        <dbReference type="EMBL" id="EGO24612.1"/>
    </source>
</evidence>
<dbReference type="EMBL" id="GL945434">
    <property type="protein sequence ID" value="EGO24612.1"/>
    <property type="molecule type" value="Genomic_DNA"/>
</dbReference>
<organism>
    <name type="scientific">Serpula lacrymans var. lacrymans (strain S7.9)</name>
    <name type="common">Dry rot fungus</name>
    <dbReference type="NCBI Taxonomy" id="578457"/>
    <lineage>
        <taxon>Eukaryota</taxon>
        <taxon>Fungi</taxon>
        <taxon>Dikarya</taxon>
        <taxon>Basidiomycota</taxon>
        <taxon>Agaricomycotina</taxon>
        <taxon>Agaricomycetes</taxon>
        <taxon>Agaricomycetidae</taxon>
        <taxon>Boletales</taxon>
        <taxon>Coniophorineae</taxon>
        <taxon>Serpulaceae</taxon>
        <taxon>Serpula</taxon>
    </lineage>
</organism>
<dbReference type="InterPro" id="IPR037047">
    <property type="entry name" value="PITH_dom_sf"/>
</dbReference>
<dbReference type="GO" id="GO:0005634">
    <property type="term" value="C:nucleus"/>
    <property type="evidence" value="ECO:0007669"/>
    <property type="project" value="TreeGrafter"/>
</dbReference>
<dbReference type="Gene3D" id="2.60.120.470">
    <property type="entry name" value="PITH domain"/>
    <property type="match status" value="1"/>
</dbReference>
<dbReference type="Pfam" id="PF06201">
    <property type="entry name" value="PITH"/>
    <property type="match status" value="1"/>
</dbReference>
<comment type="similarity">
    <text evidence="1">Belongs to the PITHD1 family.</text>
</comment>
<proteinExistence type="inferred from homology"/>
<dbReference type="PANTHER" id="PTHR12175:SF1">
    <property type="entry name" value="PITH DOMAIN-CONTAINING PROTEIN 1"/>
    <property type="match status" value="1"/>
</dbReference>
<sequence length="209" mass="23139">MPHHHHDNCSHEGHDHDHSSSDSTGPNDNLFTHIDRSNVVALNAGGQGSEIIKPWDKRLDEEVFLESDSDDQLILRVPFTGAVRLRSLLLKTGPGDQTPTKVALFANEQSLDFDDVNDKSPTQEFDIAQGREVGEYAVKTAKFSTLSGITLFFPAAQGADNTRIYFVGFLGHWSERKNNPFITVYEAQANLADHEKIQGTEGNFSTSQS</sequence>
<evidence type="ECO:0000259" key="3">
    <source>
        <dbReference type="PROSITE" id="PS51532"/>
    </source>
</evidence>
<dbReference type="Proteomes" id="UP000008064">
    <property type="component" value="Unassembled WGS sequence"/>
</dbReference>
<dbReference type="SUPFAM" id="SSF49785">
    <property type="entry name" value="Galactose-binding domain-like"/>
    <property type="match status" value="1"/>
</dbReference>
<dbReference type="PANTHER" id="PTHR12175">
    <property type="entry name" value="AD039 HT014 THIOREDOXIN FAMILY TRP26"/>
    <property type="match status" value="1"/>
</dbReference>
<dbReference type="PROSITE" id="PS51532">
    <property type="entry name" value="PITH"/>
    <property type="match status" value="1"/>
</dbReference>
<evidence type="ECO:0000256" key="1">
    <source>
        <dbReference type="ARBA" id="ARBA00025788"/>
    </source>
</evidence>
<dbReference type="GeneID" id="18819365"/>
<dbReference type="InterPro" id="IPR008979">
    <property type="entry name" value="Galactose-bd-like_sf"/>
</dbReference>
<gene>
    <name evidence="4" type="ORF">SERLADRAFT_468183</name>
</gene>
<dbReference type="HOGENOM" id="CLU_072377_2_0_1"/>